<dbReference type="InterPro" id="IPR036770">
    <property type="entry name" value="Ankyrin_rpt-contain_sf"/>
</dbReference>
<evidence type="ECO:0008006" key="4">
    <source>
        <dbReference type="Google" id="ProtNLM"/>
    </source>
</evidence>
<dbReference type="SUPFAM" id="SSF48403">
    <property type="entry name" value="Ankyrin repeat"/>
    <property type="match status" value="1"/>
</dbReference>
<dbReference type="InterPro" id="IPR002110">
    <property type="entry name" value="Ankyrin_rpt"/>
</dbReference>
<keyword evidence="1" id="KW-0040">ANK repeat</keyword>
<dbReference type="EMBL" id="HBIR01003272">
    <property type="protein sequence ID" value="CAE0524490.1"/>
    <property type="molecule type" value="Transcribed_RNA"/>
</dbReference>
<dbReference type="PROSITE" id="PS50088">
    <property type="entry name" value="ANK_REPEAT"/>
    <property type="match status" value="1"/>
</dbReference>
<reference evidence="3" key="1">
    <citation type="submission" date="2021-01" db="EMBL/GenBank/DDBJ databases">
        <authorList>
            <person name="Corre E."/>
            <person name="Pelletier E."/>
            <person name="Niang G."/>
            <person name="Scheremetjew M."/>
            <person name="Finn R."/>
            <person name="Kale V."/>
            <person name="Holt S."/>
            <person name="Cochrane G."/>
            <person name="Meng A."/>
            <person name="Brown T."/>
            <person name="Cohen L."/>
        </authorList>
    </citation>
    <scope>NUCLEOTIDE SEQUENCE</scope>
    <source>
        <strain evidence="3">379</strain>
    </source>
</reference>
<feature type="repeat" description="ANK" evidence="1">
    <location>
        <begin position="194"/>
        <end position="226"/>
    </location>
</feature>
<name>A0A7S3RH95_EMIHU</name>
<protein>
    <recommendedName>
        <fullName evidence="4">ANK_REP_REGION domain-containing protein</fullName>
    </recommendedName>
</protein>
<feature type="region of interest" description="Disordered" evidence="2">
    <location>
        <begin position="449"/>
        <end position="488"/>
    </location>
</feature>
<sequence length="513" mass="55512">MCTALDNYNVLRYLRVLVRSRLAEDAGGGGNADATAVDRFLAALMAWLKLFTKVEKSQSDHARLRGLRAIYMRCGKAAFGGSFGETSKNHDLRHSEAEEAENGTWQYHYDGSGEERQKLIKMLFEHATNRHDSDGASVEAQLSRAVSRWEGLAQLRRRAETVDLLVVHVCRTGDANALRRLLQEAKGRATAADDGTTALECACREGHTACVRLLLAGGANIAQHKRGAPPPLLLTLIYEHRECERLLRQHMDENLNPREKRDILLTKWRERSAIQLSNSAAAQRARQLLSDELNVASTLIRAAASPKSLEIGTDSFDAHAASHPALSHLPLALQIFLNSHVDSVPRRSLPRVAGLRLRLKAGERATVVRPSPVAKGGGEICSHLINRCISIATSTTFVFRRSAVCTATSSACGTAPPYTAPSRPGVLTRPSLTSAGATRRSRAARCVHRGRAGAGSGQRAWRSRRAKSAASTLGRGARSRLSSCSPLGSATATCTSLGASLPARWRWATGGCS</sequence>
<gene>
    <name evidence="3" type="ORF">EHUX00137_LOCUS2315</name>
</gene>
<dbReference type="PROSITE" id="PS50297">
    <property type="entry name" value="ANK_REP_REGION"/>
    <property type="match status" value="1"/>
</dbReference>
<evidence type="ECO:0000313" key="3">
    <source>
        <dbReference type="EMBL" id="CAE0524490.1"/>
    </source>
</evidence>
<accession>A0A7S3RH95</accession>
<proteinExistence type="predicted"/>
<dbReference type="Gene3D" id="1.25.40.20">
    <property type="entry name" value="Ankyrin repeat-containing domain"/>
    <property type="match status" value="1"/>
</dbReference>
<organism evidence="3">
    <name type="scientific">Emiliania huxleyi</name>
    <name type="common">Coccolithophore</name>
    <name type="synonym">Pontosphaera huxleyi</name>
    <dbReference type="NCBI Taxonomy" id="2903"/>
    <lineage>
        <taxon>Eukaryota</taxon>
        <taxon>Haptista</taxon>
        <taxon>Haptophyta</taxon>
        <taxon>Prymnesiophyceae</taxon>
        <taxon>Isochrysidales</taxon>
        <taxon>Noelaerhabdaceae</taxon>
        <taxon>Emiliania</taxon>
    </lineage>
</organism>
<dbReference type="Pfam" id="PF12796">
    <property type="entry name" value="Ank_2"/>
    <property type="match status" value="1"/>
</dbReference>
<dbReference type="AlphaFoldDB" id="A0A7S3RH95"/>
<evidence type="ECO:0000256" key="1">
    <source>
        <dbReference type="PROSITE-ProRule" id="PRU00023"/>
    </source>
</evidence>
<dbReference type="SMART" id="SM00248">
    <property type="entry name" value="ANK"/>
    <property type="match status" value="1"/>
</dbReference>
<evidence type="ECO:0000256" key="2">
    <source>
        <dbReference type="SAM" id="MobiDB-lite"/>
    </source>
</evidence>